<dbReference type="AlphaFoldDB" id="A0A0J9X918"/>
<gene>
    <name evidence="2" type="ORF">BN980_GECA05s06390g</name>
</gene>
<evidence type="ECO:0000256" key="1">
    <source>
        <dbReference type="SAM" id="MobiDB-lite"/>
    </source>
</evidence>
<accession>A0A0J9X918</accession>
<feature type="compositionally biased region" description="Acidic residues" evidence="1">
    <location>
        <begin position="681"/>
        <end position="693"/>
    </location>
</feature>
<dbReference type="GO" id="GO:0003723">
    <property type="term" value="F:RNA binding"/>
    <property type="evidence" value="ECO:0007669"/>
    <property type="project" value="TreeGrafter"/>
</dbReference>
<evidence type="ECO:0000313" key="2">
    <source>
        <dbReference type="EMBL" id="CDO53736.1"/>
    </source>
</evidence>
<dbReference type="PANTHER" id="PTHR44163:SF1">
    <property type="entry name" value="U3 SMALL NUCLEOLAR RNA-ASSOCIATED PROTEIN 4 HOMOLOG"/>
    <property type="match status" value="1"/>
</dbReference>
<dbReference type="InterPro" id="IPR036322">
    <property type="entry name" value="WD40_repeat_dom_sf"/>
</dbReference>
<dbReference type="Proteomes" id="UP000242525">
    <property type="component" value="Unassembled WGS sequence"/>
</dbReference>
<organism evidence="2 3">
    <name type="scientific">Geotrichum candidum</name>
    <name type="common">Oospora lactis</name>
    <name type="synonym">Dipodascus geotrichum</name>
    <dbReference type="NCBI Taxonomy" id="1173061"/>
    <lineage>
        <taxon>Eukaryota</taxon>
        <taxon>Fungi</taxon>
        <taxon>Dikarya</taxon>
        <taxon>Ascomycota</taxon>
        <taxon>Saccharomycotina</taxon>
        <taxon>Dipodascomycetes</taxon>
        <taxon>Dipodascales</taxon>
        <taxon>Dipodascaceae</taxon>
        <taxon>Geotrichum</taxon>
    </lineage>
</organism>
<dbReference type="PANTHER" id="PTHR44163">
    <property type="entry name" value="U3 SMALL NUCLEOLAR RNA-ASSOCIATED PROTEIN 4 HOMOLOG"/>
    <property type="match status" value="1"/>
</dbReference>
<reference evidence="2" key="1">
    <citation type="submission" date="2014-03" db="EMBL/GenBank/DDBJ databases">
        <authorList>
            <person name="Casaregola S."/>
        </authorList>
    </citation>
    <scope>NUCLEOTIDE SEQUENCE [LARGE SCALE GENOMIC DNA]</scope>
    <source>
        <strain evidence="2">CLIB 918</strain>
    </source>
</reference>
<dbReference type="SUPFAM" id="SSF50978">
    <property type="entry name" value="WD40 repeat-like"/>
    <property type="match status" value="2"/>
</dbReference>
<dbReference type="InterPro" id="IPR001680">
    <property type="entry name" value="WD40_rpt"/>
</dbReference>
<dbReference type="GO" id="GO:0000462">
    <property type="term" value="P:maturation of SSU-rRNA from tricistronic rRNA transcript (SSU-rRNA, 5.8S rRNA, LSU-rRNA)"/>
    <property type="evidence" value="ECO:0007669"/>
    <property type="project" value="InterPro"/>
</dbReference>
<name>A0A0J9X918_GEOCN</name>
<keyword evidence="3" id="KW-1185">Reference proteome</keyword>
<protein>
    <submittedName>
        <fullName evidence="2">Similar to Saccharomyces cerevisiae YDR324C UTP4 Subunit of U3-containing 90S preribosome and Small Subunit (SSU) processome complexes</fullName>
    </submittedName>
</protein>
<dbReference type="InterPro" id="IPR015943">
    <property type="entry name" value="WD40/YVTN_repeat-like_dom_sf"/>
</dbReference>
<dbReference type="EMBL" id="CCBN010000005">
    <property type="protein sequence ID" value="CDO53736.1"/>
    <property type="molecule type" value="Genomic_DNA"/>
</dbReference>
<dbReference type="GO" id="GO:0034455">
    <property type="term" value="C:t-UTP complex"/>
    <property type="evidence" value="ECO:0007669"/>
    <property type="project" value="TreeGrafter"/>
</dbReference>
<comment type="caution">
    <text evidence="2">The sequence shown here is derived from an EMBL/GenBank/DDBJ whole genome shotgun (WGS) entry which is preliminary data.</text>
</comment>
<dbReference type="OrthoDB" id="8883818at2759"/>
<evidence type="ECO:0000313" key="3">
    <source>
        <dbReference type="Proteomes" id="UP000242525"/>
    </source>
</evidence>
<dbReference type="SMART" id="SM00320">
    <property type="entry name" value="WD40"/>
    <property type="match status" value="8"/>
</dbReference>
<dbReference type="Pfam" id="PF00400">
    <property type="entry name" value="WD40"/>
    <property type="match status" value="2"/>
</dbReference>
<dbReference type="Gene3D" id="2.130.10.10">
    <property type="entry name" value="YVTN repeat-like/Quinoprotein amine dehydrogenase"/>
    <property type="match status" value="3"/>
</dbReference>
<sequence length="762" mass="84319">MSSLDIHRCQFVDFTPHSITALAFSKPLSKDGSGSDVRLAVGRSNGDIEIWNPRWVWVHELTLRGGRGRSVEGLVWAQGDDSEPARLFSIGGSTSITEWDLETSLPIANYQCDAGVIWSLAASPDGTRLAAGCDDGSVVILDISGGPSIIEFSRILQRQDARVLSLAWRGNDQIVGGLADARIRVWSTKAELRGKILGTMKVDQSKEQESTLVWSVQVLNHKLMISGDSTGSVKFWDLTRFSLLQTFKAHEADVLCLAADASGHNVFSAGVDRKIISYTMINKELGRWASNLSRLLHSHDIRAMAIHESNHSSFLVSGGVERSLVINDVRNFAEGSYRKLPITLQQPPFAAIPSRRLLMSYADQTIKIWKIGASSNAGENKKLVCRMTLSADENITSAQLSSDGSLLAVSTIAETKLFNLTPSESGKALKVTKIPSHDLEEQGARLLKIINQANDKKLLLLVSPDSELTLYSLVRDESTQQYVVDVEQDPIELELAANKFKNSSKLNHLDSIHLVQVSDNGRYLGVARLSGAVDLFDLENLDASTTSKLIGKFSIVATALKFTSRNTIVIVTAEIKVVEYDLESLTLTSWSRQNSEILPRQLVELQDKCCGVFFDPENSQRMWLWGGTWLGFLDTSVNIPIQRIPKRRRNRLGISTEDETAQEEENTAANGNASTVNGSADVDESIEDEEETEIIARVEETRKKEKQRSDESSSNSAFWLTRKYRPILFADTFGPGEIVLIERPLAKIPLPPAFWSNHRITL</sequence>
<dbReference type="GO" id="GO:0030686">
    <property type="term" value="C:90S preribosome"/>
    <property type="evidence" value="ECO:0007669"/>
    <property type="project" value="InterPro"/>
</dbReference>
<dbReference type="STRING" id="1173061.A0A0J9X918"/>
<proteinExistence type="predicted"/>
<dbReference type="GO" id="GO:0032040">
    <property type="term" value="C:small-subunit processome"/>
    <property type="evidence" value="ECO:0007669"/>
    <property type="project" value="TreeGrafter"/>
</dbReference>
<dbReference type="InterPro" id="IPR046351">
    <property type="entry name" value="UTP4"/>
</dbReference>
<feature type="compositionally biased region" description="Acidic residues" evidence="1">
    <location>
        <begin position="656"/>
        <end position="666"/>
    </location>
</feature>
<feature type="region of interest" description="Disordered" evidence="1">
    <location>
        <begin position="652"/>
        <end position="693"/>
    </location>
</feature>